<evidence type="ECO:0000256" key="2">
    <source>
        <dbReference type="ARBA" id="ARBA00022475"/>
    </source>
</evidence>
<evidence type="ECO:0000256" key="3">
    <source>
        <dbReference type="ARBA" id="ARBA00022692"/>
    </source>
</evidence>
<organism evidence="11 12">
    <name type="scientific">Amnibacterium setariae</name>
    <dbReference type="NCBI Taxonomy" id="2306585"/>
    <lineage>
        <taxon>Bacteria</taxon>
        <taxon>Bacillati</taxon>
        <taxon>Actinomycetota</taxon>
        <taxon>Actinomycetes</taxon>
        <taxon>Micrococcales</taxon>
        <taxon>Microbacteriaceae</taxon>
        <taxon>Amnibacterium</taxon>
    </lineage>
</organism>
<feature type="binding site" evidence="10">
    <location>
        <position position="89"/>
    </location>
    <ligand>
        <name>Na(+)</name>
        <dbReference type="ChEBI" id="CHEBI:29101"/>
        <note>structural</note>
    </ligand>
</feature>
<dbReference type="OrthoDB" id="4408652at2"/>
<accession>A0A3A1U1B1</accession>
<dbReference type="HAMAP" id="MF_00454">
    <property type="entry name" value="FluC"/>
    <property type="match status" value="1"/>
</dbReference>
<keyword evidence="2 10" id="KW-1003">Cell membrane</keyword>
<feature type="transmembrane region" description="Helical" evidence="10">
    <location>
        <begin position="43"/>
        <end position="63"/>
    </location>
</feature>
<comment type="caution">
    <text evidence="11">The sequence shown here is derived from an EMBL/GenBank/DDBJ whole genome shotgun (WGS) entry which is preliminary data.</text>
</comment>
<dbReference type="Pfam" id="PF02537">
    <property type="entry name" value="CRCB"/>
    <property type="match status" value="1"/>
</dbReference>
<evidence type="ECO:0000313" key="12">
    <source>
        <dbReference type="Proteomes" id="UP000265742"/>
    </source>
</evidence>
<dbReference type="GO" id="GO:0062054">
    <property type="term" value="F:fluoride channel activity"/>
    <property type="evidence" value="ECO:0007669"/>
    <property type="project" value="UniProtKB-UniRule"/>
</dbReference>
<dbReference type="GO" id="GO:0140114">
    <property type="term" value="P:cellular detoxification of fluoride"/>
    <property type="evidence" value="ECO:0007669"/>
    <property type="project" value="UniProtKB-UniRule"/>
</dbReference>
<dbReference type="PANTHER" id="PTHR28259:SF1">
    <property type="entry name" value="FLUORIDE EXPORT PROTEIN 1-RELATED"/>
    <property type="match status" value="1"/>
</dbReference>
<evidence type="ECO:0000256" key="5">
    <source>
        <dbReference type="ARBA" id="ARBA00023136"/>
    </source>
</evidence>
<feature type="transmembrane region" description="Helical" evidence="10">
    <location>
        <begin position="110"/>
        <end position="131"/>
    </location>
</feature>
<evidence type="ECO:0000256" key="10">
    <source>
        <dbReference type="HAMAP-Rule" id="MF_00454"/>
    </source>
</evidence>
<keyword evidence="4 10" id="KW-1133">Transmembrane helix</keyword>
<dbReference type="PANTHER" id="PTHR28259">
    <property type="entry name" value="FLUORIDE EXPORT PROTEIN 1-RELATED"/>
    <property type="match status" value="1"/>
</dbReference>
<sequence length="135" mass="13531">MTDPPPLHLRPALLGVVLAGGAVGTAAREALSLAIPDVGDLPLAILVINVAGAFVLGVLLEALQRRGADEGRRRTLRLGLGTGFCGGFTTYSTLAVGVGELLRSGSAGIGVAYGVGSVVLGAVAAWFGILVGSRR</sequence>
<evidence type="ECO:0000256" key="8">
    <source>
        <dbReference type="ARBA" id="ARBA00035585"/>
    </source>
</evidence>
<comment type="function">
    <text evidence="9 10">Fluoride-specific ion channel. Important for reducing fluoride concentration in the cell, thus reducing its toxicity.</text>
</comment>
<feature type="transmembrane region" description="Helical" evidence="10">
    <location>
        <begin position="75"/>
        <end position="98"/>
    </location>
</feature>
<keyword evidence="3 10" id="KW-0812">Transmembrane</keyword>
<dbReference type="GO" id="GO:0046872">
    <property type="term" value="F:metal ion binding"/>
    <property type="evidence" value="ECO:0007669"/>
    <property type="project" value="UniProtKB-KW"/>
</dbReference>
<gene>
    <name evidence="10" type="primary">fluC</name>
    <name evidence="10" type="synonym">crcB</name>
    <name evidence="11" type="ORF">D1781_15150</name>
</gene>
<keyword evidence="12" id="KW-1185">Reference proteome</keyword>
<proteinExistence type="inferred from homology"/>
<keyword evidence="10" id="KW-0479">Metal-binding</keyword>
<dbReference type="AlphaFoldDB" id="A0A3A1U1B1"/>
<keyword evidence="10" id="KW-0406">Ion transport</keyword>
<feature type="binding site" evidence="10">
    <location>
        <position position="86"/>
    </location>
    <ligand>
        <name>Na(+)</name>
        <dbReference type="ChEBI" id="CHEBI:29101"/>
        <note>structural</note>
    </ligand>
</feature>
<comment type="catalytic activity">
    <reaction evidence="8">
        <text>fluoride(in) = fluoride(out)</text>
        <dbReference type="Rhea" id="RHEA:76159"/>
        <dbReference type="ChEBI" id="CHEBI:17051"/>
    </reaction>
    <physiologicalReaction direction="left-to-right" evidence="8">
        <dbReference type="Rhea" id="RHEA:76160"/>
    </physiologicalReaction>
</comment>
<dbReference type="Proteomes" id="UP000265742">
    <property type="component" value="Unassembled WGS sequence"/>
</dbReference>
<dbReference type="GO" id="GO:0005886">
    <property type="term" value="C:plasma membrane"/>
    <property type="evidence" value="ECO:0007669"/>
    <property type="project" value="UniProtKB-SubCell"/>
</dbReference>
<keyword evidence="10" id="KW-0915">Sodium</keyword>
<evidence type="ECO:0000256" key="7">
    <source>
        <dbReference type="ARBA" id="ARBA00035120"/>
    </source>
</evidence>
<comment type="activity regulation">
    <text evidence="10">Na(+) is not transported, but it plays an essential structural role and its presence is essential for fluoride channel function.</text>
</comment>
<keyword evidence="10" id="KW-0813">Transport</keyword>
<name>A0A3A1U1B1_9MICO</name>
<protein>
    <recommendedName>
        <fullName evidence="10">Fluoride-specific ion channel FluC</fullName>
    </recommendedName>
</protein>
<evidence type="ECO:0000256" key="9">
    <source>
        <dbReference type="ARBA" id="ARBA00049940"/>
    </source>
</evidence>
<dbReference type="EMBL" id="QXTG01000002">
    <property type="protein sequence ID" value="RIX28725.1"/>
    <property type="molecule type" value="Genomic_DNA"/>
</dbReference>
<evidence type="ECO:0000256" key="4">
    <source>
        <dbReference type="ARBA" id="ARBA00022989"/>
    </source>
</evidence>
<comment type="similarity">
    <text evidence="7 10">Belongs to the fluoride channel Fluc/FEX (TC 1.A.43) family.</text>
</comment>
<keyword evidence="6 10" id="KW-0407">Ion channel</keyword>
<comment type="subcellular location">
    <subcellularLocation>
        <location evidence="1 10">Cell membrane</location>
        <topology evidence="1 10">Multi-pass membrane protein</topology>
    </subcellularLocation>
</comment>
<dbReference type="RefSeq" id="WP_119483034.1">
    <property type="nucleotide sequence ID" value="NZ_QXTG01000002.1"/>
</dbReference>
<reference evidence="12" key="1">
    <citation type="submission" date="2018-09" db="EMBL/GenBank/DDBJ databases">
        <authorList>
            <person name="Kim I."/>
        </authorList>
    </citation>
    <scope>NUCLEOTIDE SEQUENCE [LARGE SCALE GENOMIC DNA]</scope>
    <source>
        <strain evidence="12">DD4a</strain>
    </source>
</reference>
<keyword evidence="5 10" id="KW-0472">Membrane</keyword>
<dbReference type="InterPro" id="IPR003691">
    <property type="entry name" value="FluC"/>
</dbReference>
<evidence type="ECO:0000256" key="6">
    <source>
        <dbReference type="ARBA" id="ARBA00023303"/>
    </source>
</evidence>
<evidence type="ECO:0000313" key="11">
    <source>
        <dbReference type="EMBL" id="RIX28725.1"/>
    </source>
</evidence>
<evidence type="ECO:0000256" key="1">
    <source>
        <dbReference type="ARBA" id="ARBA00004651"/>
    </source>
</evidence>